<dbReference type="NCBIfam" id="TIGR00157">
    <property type="entry name" value="ribosome small subunit-dependent GTPase A"/>
    <property type="match status" value="1"/>
</dbReference>
<comment type="similarity">
    <text evidence="10">Belongs to the TRAFAC class YlqF/YawG GTPase family. RsgA subfamily.</text>
</comment>
<dbReference type="InterPro" id="IPR031944">
    <property type="entry name" value="RsgA_N"/>
</dbReference>
<dbReference type="EMBL" id="DSJL01000011">
    <property type="protein sequence ID" value="HEF66453.1"/>
    <property type="molecule type" value="Genomic_DNA"/>
</dbReference>
<comment type="cofactor">
    <cofactor evidence="10">
        <name>Zn(2+)</name>
        <dbReference type="ChEBI" id="CHEBI:29105"/>
    </cofactor>
    <text evidence="10">Binds 1 zinc ion per subunit.</text>
</comment>
<dbReference type="InterPro" id="IPR004881">
    <property type="entry name" value="Ribosome_biogen_GTPase_RsgA"/>
</dbReference>
<dbReference type="GO" id="GO:0019843">
    <property type="term" value="F:rRNA binding"/>
    <property type="evidence" value="ECO:0007669"/>
    <property type="project" value="UniProtKB-KW"/>
</dbReference>
<keyword evidence="6 10" id="KW-0378">Hydrolase</keyword>
<keyword evidence="7 10" id="KW-0862">Zinc</keyword>
<dbReference type="Gene3D" id="3.40.50.300">
    <property type="entry name" value="P-loop containing nucleotide triphosphate hydrolases"/>
    <property type="match status" value="1"/>
</dbReference>
<evidence type="ECO:0000256" key="1">
    <source>
        <dbReference type="ARBA" id="ARBA00022490"/>
    </source>
</evidence>
<dbReference type="EC" id="3.6.1.-" evidence="10"/>
<evidence type="ECO:0000256" key="4">
    <source>
        <dbReference type="ARBA" id="ARBA00022730"/>
    </source>
</evidence>
<feature type="domain" description="EngC GTPase" evidence="11">
    <location>
        <begin position="95"/>
        <end position="242"/>
    </location>
</feature>
<dbReference type="GO" id="GO:0003924">
    <property type="term" value="F:GTPase activity"/>
    <property type="evidence" value="ECO:0007669"/>
    <property type="project" value="UniProtKB-UniRule"/>
</dbReference>
<dbReference type="SUPFAM" id="SSF52540">
    <property type="entry name" value="P-loop containing nucleoside triphosphate hydrolases"/>
    <property type="match status" value="1"/>
</dbReference>
<comment type="caution">
    <text evidence="13">The sequence shown here is derived from an EMBL/GenBank/DDBJ whole genome shotgun (WGS) entry which is preliminary data.</text>
</comment>
<feature type="binding site" evidence="10">
    <location>
        <position position="281"/>
    </location>
    <ligand>
        <name>Zn(2+)</name>
        <dbReference type="ChEBI" id="CHEBI:29105"/>
    </ligand>
</feature>
<evidence type="ECO:0000259" key="12">
    <source>
        <dbReference type="PROSITE" id="PS51721"/>
    </source>
</evidence>
<feature type="binding site" evidence="10">
    <location>
        <position position="275"/>
    </location>
    <ligand>
        <name>Zn(2+)</name>
        <dbReference type="ChEBI" id="CHEBI:29105"/>
    </ligand>
</feature>
<keyword evidence="5 10" id="KW-0547">Nucleotide-binding</keyword>
<dbReference type="Gene3D" id="2.40.50.140">
    <property type="entry name" value="Nucleic acid-binding proteins"/>
    <property type="match status" value="1"/>
</dbReference>
<dbReference type="GO" id="GO:0042274">
    <property type="term" value="P:ribosomal small subunit biogenesis"/>
    <property type="evidence" value="ECO:0007669"/>
    <property type="project" value="UniProtKB-UniRule"/>
</dbReference>
<comment type="subunit">
    <text evidence="10">Monomer. Associates with 30S ribosomal subunit, binds 16S rRNA.</text>
</comment>
<evidence type="ECO:0000256" key="9">
    <source>
        <dbReference type="ARBA" id="ARBA00023134"/>
    </source>
</evidence>
<evidence type="ECO:0000259" key="11">
    <source>
        <dbReference type="PROSITE" id="PS50936"/>
    </source>
</evidence>
<evidence type="ECO:0000256" key="5">
    <source>
        <dbReference type="ARBA" id="ARBA00022741"/>
    </source>
</evidence>
<comment type="function">
    <text evidence="10">One of several proteins that assist in the late maturation steps of the functional core of the 30S ribosomal subunit. Helps release RbfA from mature subunits. May play a role in the assembly of ribosomal proteins into the subunit. Circularly permuted GTPase that catalyzes slow GTP hydrolysis, GTPase activity is stimulated by the 30S ribosomal subunit.</text>
</comment>
<dbReference type="HAMAP" id="MF_01820">
    <property type="entry name" value="GTPase_RsgA"/>
    <property type="match status" value="1"/>
</dbReference>
<dbReference type="SUPFAM" id="SSF50249">
    <property type="entry name" value="Nucleic acid-binding proteins"/>
    <property type="match status" value="1"/>
</dbReference>
<evidence type="ECO:0000256" key="7">
    <source>
        <dbReference type="ARBA" id="ARBA00022833"/>
    </source>
</evidence>
<keyword evidence="9 10" id="KW-0342">GTP-binding</keyword>
<name>A0A7C1FTP1_THERO</name>
<dbReference type="CDD" id="cd01854">
    <property type="entry name" value="YjeQ_EngC"/>
    <property type="match status" value="1"/>
</dbReference>
<dbReference type="AlphaFoldDB" id="A0A7C1FTP1"/>
<evidence type="ECO:0000256" key="6">
    <source>
        <dbReference type="ARBA" id="ARBA00022801"/>
    </source>
</evidence>
<keyword evidence="4 10" id="KW-0699">rRNA-binding</keyword>
<accession>A0A7C1FTP1</accession>
<evidence type="ECO:0000256" key="2">
    <source>
        <dbReference type="ARBA" id="ARBA00022517"/>
    </source>
</evidence>
<dbReference type="PANTHER" id="PTHR32120:SF11">
    <property type="entry name" value="SMALL RIBOSOMAL SUBUNIT BIOGENESIS GTPASE RSGA 1, MITOCHONDRIAL-RELATED"/>
    <property type="match status" value="1"/>
</dbReference>
<dbReference type="Pfam" id="PF16745">
    <property type="entry name" value="RsgA_N"/>
    <property type="match status" value="1"/>
</dbReference>
<evidence type="ECO:0000256" key="10">
    <source>
        <dbReference type="HAMAP-Rule" id="MF_01820"/>
    </source>
</evidence>
<evidence type="ECO:0000313" key="13">
    <source>
        <dbReference type="EMBL" id="HEF66453.1"/>
    </source>
</evidence>
<feature type="binding site" evidence="10">
    <location>
        <begin position="135"/>
        <end position="138"/>
    </location>
    <ligand>
        <name>GTP</name>
        <dbReference type="ChEBI" id="CHEBI:37565"/>
    </ligand>
</feature>
<sequence>MAEEAEHTKESWPENIVVRVRGPFYDVWTSQGVIRCVVRGALKRERRREDLVVVGDRVEVRIVGPGEGVIEAVAPRRRALVRRARDREVAQVIVANLDQLVVVLAAAQPELSLGMLDRFLVVAESQDLPTVICLNKVDLDPEGRARAALAPYRAIGYPVVETSVVTRVGLEELWRMLEGKLSALAGPSGVGKTSLVKAFRPELELRIGAVSEATGRGRHTTTASELIQLDERTFLVDTPGIGVLHLWALLPEELGQYYREFRRYLGACAYRDCRHLDEPGCAVRAAVEAGEIDAGRYERYRAIYQDLEEEAERQGRWEVERLRRERRTR</sequence>
<keyword evidence="2 10" id="KW-0690">Ribosome biogenesis</keyword>
<keyword evidence="3 10" id="KW-0479">Metal-binding</keyword>
<dbReference type="InterPro" id="IPR027417">
    <property type="entry name" value="P-loop_NTPase"/>
</dbReference>
<dbReference type="PROSITE" id="PS51721">
    <property type="entry name" value="G_CP"/>
    <property type="match status" value="1"/>
</dbReference>
<dbReference type="GO" id="GO:0005737">
    <property type="term" value="C:cytoplasm"/>
    <property type="evidence" value="ECO:0007669"/>
    <property type="project" value="UniProtKB-SubCell"/>
</dbReference>
<dbReference type="InterPro" id="IPR030378">
    <property type="entry name" value="G_CP_dom"/>
</dbReference>
<feature type="binding site" evidence="10">
    <location>
        <position position="268"/>
    </location>
    <ligand>
        <name>Zn(2+)</name>
        <dbReference type="ChEBI" id="CHEBI:29105"/>
    </ligand>
</feature>
<evidence type="ECO:0000256" key="8">
    <source>
        <dbReference type="ARBA" id="ARBA00022884"/>
    </source>
</evidence>
<dbReference type="PANTHER" id="PTHR32120">
    <property type="entry name" value="SMALL RIBOSOMAL SUBUNIT BIOGENESIS GTPASE RSGA"/>
    <property type="match status" value="1"/>
</dbReference>
<dbReference type="Pfam" id="PF03193">
    <property type="entry name" value="RsgA_GTPase"/>
    <property type="match status" value="1"/>
</dbReference>
<dbReference type="GO" id="GO:0046872">
    <property type="term" value="F:metal ion binding"/>
    <property type="evidence" value="ECO:0007669"/>
    <property type="project" value="UniProtKB-KW"/>
</dbReference>
<dbReference type="PROSITE" id="PS50936">
    <property type="entry name" value="ENGC_GTPASE"/>
    <property type="match status" value="1"/>
</dbReference>
<gene>
    <name evidence="10 13" type="primary">rsgA</name>
    <name evidence="13" type="ORF">ENP47_12785</name>
</gene>
<organism evidence="13">
    <name type="scientific">Thermomicrobium roseum</name>
    <dbReference type="NCBI Taxonomy" id="500"/>
    <lineage>
        <taxon>Bacteria</taxon>
        <taxon>Pseudomonadati</taxon>
        <taxon>Thermomicrobiota</taxon>
        <taxon>Thermomicrobia</taxon>
        <taxon>Thermomicrobiales</taxon>
        <taxon>Thermomicrobiaceae</taxon>
        <taxon>Thermomicrobium</taxon>
    </lineage>
</organism>
<protein>
    <recommendedName>
        <fullName evidence="10">Small ribosomal subunit biogenesis GTPase RsgA</fullName>
        <ecNumber evidence="10">3.6.1.-</ecNumber>
    </recommendedName>
</protein>
<proteinExistence type="inferred from homology"/>
<keyword evidence="1 10" id="KW-0963">Cytoplasm</keyword>
<feature type="binding site" evidence="10">
    <location>
        <begin position="186"/>
        <end position="194"/>
    </location>
    <ligand>
        <name>GTP</name>
        <dbReference type="ChEBI" id="CHEBI:37565"/>
    </ligand>
</feature>
<dbReference type="InterPro" id="IPR012340">
    <property type="entry name" value="NA-bd_OB-fold"/>
</dbReference>
<feature type="domain" description="CP-type G" evidence="12">
    <location>
        <begin position="86"/>
        <end position="244"/>
    </location>
</feature>
<dbReference type="Gene3D" id="1.10.40.50">
    <property type="entry name" value="Probable gtpase engc, domain 3"/>
    <property type="match status" value="1"/>
</dbReference>
<dbReference type="GO" id="GO:0005525">
    <property type="term" value="F:GTP binding"/>
    <property type="evidence" value="ECO:0007669"/>
    <property type="project" value="UniProtKB-UniRule"/>
</dbReference>
<dbReference type="InterPro" id="IPR010914">
    <property type="entry name" value="RsgA_GTPase_dom"/>
</dbReference>
<reference evidence="13" key="1">
    <citation type="journal article" date="2020" name="mSystems">
        <title>Genome- and Community-Level Interaction Insights into Carbon Utilization and Element Cycling Functions of Hydrothermarchaeota in Hydrothermal Sediment.</title>
        <authorList>
            <person name="Zhou Z."/>
            <person name="Liu Y."/>
            <person name="Xu W."/>
            <person name="Pan J."/>
            <person name="Luo Z.H."/>
            <person name="Li M."/>
        </authorList>
    </citation>
    <scope>NUCLEOTIDE SEQUENCE [LARGE SCALE GENOMIC DNA]</scope>
    <source>
        <strain evidence="13">SpSt-222</strain>
    </source>
</reference>
<comment type="subcellular location">
    <subcellularLocation>
        <location evidence="10">Cytoplasm</location>
    </subcellularLocation>
</comment>
<feature type="binding site" evidence="10">
    <location>
        <position position="273"/>
    </location>
    <ligand>
        <name>Zn(2+)</name>
        <dbReference type="ChEBI" id="CHEBI:29105"/>
    </ligand>
</feature>
<evidence type="ECO:0000256" key="3">
    <source>
        <dbReference type="ARBA" id="ARBA00022723"/>
    </source>
</evidence>
<keyword evidence="8 10" id="KW-0694">RNA-binding</keyword>